<proteinExistence type="predicted"/>
<protein>
    <recommendedName>
        <fullName evidence="1">Lipocalin-like domain-containing protein</fullName>
    </recommendedName>
</protein>
<dbReference type="VEuPathDB" id="FungiDB:AB675_1740"/>
<dbReference type="GeneID" id="28733533"/>
<dbReference type="AlphaFoldDB" id="A0A0N1P1W8"/>
<dbReference type="RefSeq" id="XP_018002728.1">
    <property type="nucleotide sequence ID" value="XM_018141653.1"/>
</dbReference>
<dbReference type="Proteomes" id="UP000038010">
    <property type="component" value="Unassembled WGS sequence"/>
</dbReference>
<dbReference type="InterPro" id="IPR024311">
    <property type="entry name" value="Lipocalin-like"/>
</dbReference>
<dbReference type="EMBL" id="LFJN01000006">
    <property type="protein sequence ID" value="KPI42765.1"/>
    <property type="molecule type" value="Genomic_DNA"/>
</dbReference>
<reference evidence="2 3" key="1">
    <citation type="submission" date="2015-06" db="EMBL/GenBank/DDBJ databases">
        <title>Draft genome of the ant-associated black yeast Phialophora attae CBS 131958.</title>
        <authorList>
            <person name="Moreno L.F."/>
            <person name="Stielow B.J."/>
            <person name="de Hoog S."/>
            <person name="Vicente V.A."/>
            <person name="Weiss V.A."/>
            <person name="de Vries M."/>
            <person name="Cruz L.M."/>
            <person name="Souza E.M."/>
        </authorList>
    </citation>
    <scope>NUCLEOTIDE SEQUENCE [LARGE SCALE GENOMIC DNA]</scope>
    <source>
        <strain evidence="2 3">CBS 131958</strain>
    </source>
</reference>
<keyword evidence="3" id="KW-1185">Reference proteome</keyword>
<gene>
    <name evidence="2" type="ORF">AB675_1740</name>
</gene>
<name>A0A0N1P1W8_9EURO</name>
<accession>A0A0N1P1W8</accession>
<organism evidence="2 3">
    <name type="scientific">Cyphellophora attinorum</name>
    <dbReference type="NCBI Taxonomy" id="1664694"/>
    <lineage>
        <taxon>Eukaryota</taxon>
        <taxon>Fungi</taxon>
        <taxon>Dikarya</taxon>
        <taxon>Ascomycota</taxon>
        <taxon>Pezizomycotina</taxon>
        <taxon>Eurotiomycetes</taxon>
        <taxon>Chaetothyriomycetidae</taxon>
        <taxon>Chaetothyriales</taxon>
        <taxon>Cyphellophoraceae</taxon>
        <taxon>Cyphellophora</taxon>
    </lineage>
</organism>
<evidence type="ECO:0000313" key="3">
    <source>
        <dbReference type="Proteomes" id="UP000038010"/>
    </source>
</evidence>
<comment type="caution">
    <text evidence="2">The sequence shown here is derived from an EMBL/GenBank/DDBJ whole genome shotgun (WGS) entry which is preliminary data.</text>
</comment>
<evidence type="ECO:0000313" key="2">
    <source>
        <dbReference type="EMBL" id="KPI42765.1"/>
    </source>
</evidence>
<evidence type="ECO:0000259" key="1">
    <source>
        <dbReference type="Pfam" id="PF13924"/>
    </source>
</evidence>
<dbReference type="Pfam" id="PF13924">
    <property type="entry name" value="Lipocalin_5"/>
    <property type="match status" value="1"/>
</dbReference>
<dbReference type="OrthoDB" id="3904217at2759"/>
<sequence length="172" mass="19429">MPSYHDELIGTWRSVSITMSNASETIHPFGEDVKGYLVYSPDGYMSAHVTSSEAMTPYAAGFNNPTADEALFYARHTNGYTGRYYVHEEGSRKATVYHEIQISNPPNFVGGIQKRNQEIWEDDQGRLRLTITVDEKVKLAKGEGVLTLQWVKVDVHDVSVEVPQKYEKIGDR</sequence>
<feature type="domain" description="Lipocalin-like" evidence="1">
    <location>
        <begin position="9"/>
        <end position="152"/>
    </location>
</feature>